<dbReference type="InterPro" id="IPR006565">
    <property type="entry name" value="BTP"/>
</dbReference>
<feature type="compositionally biased region" description="Pro residues" evidence="7">
    <location>
        <begin position="695"/>
        <end position="711"/>
    </location>
</feature>
<evidence type="ECO:0000256" key="3">
    <source>
        <dbReference type="ARBA" id="ARBA00023117"/>
    </source>
</evidence>
<sequence length="818" mass="90152">MNNLLRTLTEIQAKSSTPEPDLRLLLTTVKEARRQCLDNKAADAFYDSLEGLLLDLRTITIDNHDAEPFLKPVSKTDVPDYYDVITTPMDLQTMLKKVKQKAYKSKREFKDDLDLIWSNCFTYNAAENHPLRQCATRLRGKAEKLLQHITDRKDRLDPTIPGDIAPSRGVTPKVNGTSINGIGRGRAVVTRSPSPVKPFINGERHTRRDIPFPEEHAILRTPKGMATFVDLDRELDTRLAELEASVLKGSIDSGLEDRLREYIVPSDLDTDSGDLFPRTLDGQLGEKRKLNGFSEHRPRKRARMESPEPLDPVELWWQAMRSDEMIGNGVPTLRYPSSQHLPDEPKRRPLPKANRISSGSPKRKRKKTKSHTAGPKTLLYHMNNNIRTLRKVRTTHAKFTALKESNDDGSGAAMSLEMPPPPAEEIDEILDERPWKPQGSGVDMGEEHADDCLHWMGSKVLEHVGFQGTSKAALDVLAGVTSDYLLNVGRTIHFLSEKYANKMTAEEIILHTLFESGTTRVSELERYVKDDVVRYGTRLSELEKKLATAYSEATTVEAWDDDALFKEEEEEEEGEFVMGNFADSFGEDFLGLRALGIADEFGLSSLTIPKKLLKGRKKPDAGPAAAKPTEPPPPFPPPPPFVPMDSKNVDNQIGLLKPYYQQRISSLSTSTTTSIPPSGIPAPPMPDLSTNGYPIPYPPSIPVPGSPPPVVLPDDSPTPIHTKIGPIGQIQITKSAAAASASKKKAKPKGPTAAMSADANATPEAFMAAPDTPNNSVMFFPSPVVTPKKGKGNVNQNQAAKKKPKGIDSLPPVVIASA</sequence>
<dbReference type="Pfam" id="PF07524">
    <property type="entry name" value="Bromo_TP"/>
    <property type="match status" value="1"/>
</dbReference>
<evidence type="ECO:0000256" key="1">
    <source>
        <dbReference type="ARBA" id="ARBA00004123"/>
    </source>
</evidence>
<keyword evidence="3 6" id="KW-0103">Bromodomain</keyword>
<feature type="region of interest" description="Disordered" evidence="7">
    <location>
        <begin position="328"/>
        <end position="375"/>
    </location>
</feature>
<gene>
    <name evidence="9" type="ORF">GFSPODELE1_LOCUS8453</name>
</gene>
<evidence type="ECO:0000256" key="6">
    <source>
        <dbReference type="PROSITE-ProRule" id="PRU00035"/>
    </source>
</evidence>
<feature type="domain" description="Bromo" evidence="8">
    <location>
        <begin position="61"/>
        <end position="131"/>
    </location>
</feature>
<reference evidence="10" key="1">
    <citation type="submission" date="2024-04" db="EMBL/GenBank/DDBJ databases">
        <authorList>
            <person name="Shaw F."/>
            <person name="Minotto A."/>
        </authorList>
    </citation>
    <scope>NUCLEOTIDE SEQUENCE [LARGE SCALE GENOMIC DNA]</scope>
</reference>
<keyword evidence="10" id="KW-1185">Reference proteome</keyword>
<evidence type="ECO:0000313" key="9">
    <source>
        <dbReference type="EMBL" id="CAL1711680.1"/>
    </source>
</evidence>
<feature type="compositionally biased region" description="Pro residues" evidence="7">
    <location>
        <begin position="629"/>
        <end position="642"/>
    </location>
</feature>
<dbReference type="PANTHER" id="PTHR47343">
    <property type="entry name" value="TRANSCRIPTIONAL ACTIVATOR SPT7"/>
    <property type="match status" value="1"/>
</dbReference>
<evidence type="ECO:0000256" key="7">
    <source>
        <dbReference type="SAM" id="MobiDB-lite"/>
    </source>
</evidence>
<feature type="compositionally biased region" description="Low complexity" evidence="7">
    <location>
        <begin position="668"/>
        <end position="677"/>
    </location>
</feature>
<evidence type="ECO:0000313" key="10">
    <source>
        <dbReference type="Proteomes" id="UP001497453"/>
    </source>
</evidence>
<dbReference type="PROSITE" id="PS00633">
    <property type="entry name" value="BROMODOMAIN_1"/>
    <property type="match status" value="1"/>
</dbReference>
<feature type="region of interest" description="Disordered" evidence="7">
    <location>
        <begin position="289"/>
        <end position="308"/>
    </location>
</feature>
<dbReference type="InterPro" id="IPR001487">
    <property type="entry name" value="Bromodomain"/>
</dbReference>
<dbReference type="Proteomes" id="UP001497453">
    <property type="component" value="Chromosome 6"/>
</dbReference>
<dbReference type="InterPro" id="IPR009072">
    <property type="entry name" value="Histone-fold"/>
</dbReference>
<dbReference type="InterPro" id="IPR036427">
    <property type="entry name" value="Bromodomain-like_sf"/>
</dbReference>
<comment type="subcellular location">
    <subcellularLocation>
        <location evidence="1">Nucleus</location>
    </subcellularLocation>
</comment>
<name>A0ABP1DV33_9APHY</name>
<feature type="region of interest" description="Disordered" evidence="7">
    <location>
        <begin position="614"/>
        <end position="646"/>
    </location>
</feature>
<evidence type="ECO:0000256" key="4">
    <source>
        <dbReference type="ARBA" id="ARBA00023163"/>
    </source>
</evidence>
<dbReference type="Gene3D" id="1.10.20.10">
    <property type="entry name" value="Histone, subunit A"/>
    <property type="match status" value="1"/>
</dbReference>
<feature type="compositionally biased region" description="Basic residues" evidence="7">
    <location>
        <begin position="361"/>
        <end position="370"/>
    </location>
</feature>
<keyword evidence="4" id="KW-0804">Transcription</keyword>
<evidence type="ECO:0000256" key="2">
    <source>
        <dbReference type="ARBA" id="ARBA00023015"/>
    </source>
</evidence>
<evidence type="ECO:0000259" key="8">
    <source>
        <dbReference type="PROSITE" id="PS50014"/>
    </source>
</evidence>
<feature type="region of interest" description="Disordered" evidence="7">
    <location>
        <begin position="668"/>
        <end position="758"/>
    </location>
</feature>
<dbReference type="InterPro" id="IPR018359">
    <property type="entry name" value="Bromodomain_CS"/>
</dbReference>
<dbReference type="PRINTS" id="PR00503">
    <property type="entry name" value="BROMODOMAIN"/>
</dbReference>
<feature type="region of interest" description="Disordered" evidence="7">
    <location>
        <begin position="779"/>
        <end position="818"/>
    </location>
</feature>
<dbReference type="EMBL" id="OZ037949">
    <property type="protein sequence ID" value="CAL1711680.1"/>
    <property type="molecule type" value="Genomic_DNA"/>
</dbReference>
<keyword evidence="5" id="KW-0539">Nucleus</keyword>
<keyword evidence="2" id="KW-0805">Transcription regulation</keyword>
<dbReference type="SMART" id="SM00297">
    <property type="entry name" value="BROMO"/>
    <property type="match status" value="1"/>
</dbReference>
<dbReference type="PROSITE" id="PS50014">
    <property type="entry name" value="BROMODOMAIN_2"/>
    <property type="match status" value="1"/>
</dbReference>
<proteinExistence type="predicted"/>
<organism evidence="9 10">
    <name type="scientific">Somion occarium</name>
    <dbReference type="NCBI Taxonomy" id="3059160"/>
    <lineage>
        <taxon>Eukaryota</taxon>
        <taxon>Fungi</taxon>
        <taxon>Dikarya</taxon>
        <taxon>Basidiomycota</taxon>
        <taxon>Agaricomycotina</taxon>
        <taxon>Agaricomycetes</taxon>
        <taxon>Polyporales</taxon>
        <taxon>Cerrenaceae</taxon>
        <taxon>Somion</taxon>
    </lineage>
</organism>
<protein>
    <recommendedName>
        <fullName evidence="8">Bromo domain-containing protein</fullName>
    </recommendedName>
</protein>
<dbReference type="Gene3D" id="1.20.920.10">
    <property type="entry name" value="Bromodomain-like"/>
    <property type="match status" value="1"/>
</dbReference>
<dbReference type="Pfam" id="PF00439">
    <property type="entry name" value="Bromodomain"/>
    <property type="match status" value="1"/>
</dbReference>
<dbReference type="PANTHER" id="PTHR47343:SF1">
    <property type="entry name" value="TRANSCRIPTIONAL ACTIVATOR SPT7"/>
    <property type="match status" value="1"/>
</dbReference>
<accession>A0ABP1DV33</accession>
<dbReference type="InterPro" id="IPR037782">
    <property type="entry name" value="Spt7"/>
</dbReference>
<dbReference type="CDD" id="cd22927">
    <property type="entry name" value="HFD_SPT7"/>
    <property type="match status" value="1"/>
</dbReference>
<dbReference type="SUPFAM" id="SSF47370">
    <property type="entry name" value="Bromodomain"/>
    <property type="match status" value="1"/>
</dbReference>
<evidence type="ECO:0000256" key="5">
    <source>
        <dbReference type="ARBA" id="ARBA00023242"/>
    </source>
</evidence>